<dbReference type="EMBL" id="QOPC01000001">
    <property type="protein sequence ID" value="RCL39703.1"/>
    <property type="molecule type" value="Genomic_DNA"/>
</dbReference>
<keyword evidence="1" id="KW-0812">Transmembrane</keyword>
<accession>A0A368BQY8</accession>
<evidence type="ECO:0008006" key="4">
    <source>
        <dbReference type="Google" id="ProtNLM"/>
    </source>
</evidence>
<evidence type="ECO:0000256" key="1">
    <source>
        <dbReference type="SAM" id="Phobius"/>
    </source>
</evidence>
<feature type="transmembrane region" description="Helical" evidence="1">
    <location>
        <begin position="6"/>
        <end position="27"/>
    </location>
</feature>
<keyword evidence="1" id="KW-1133">Transmembrane helix</keyword>
<gene>
    <name evidence="2" type="ORF">DBW98_00435</name>
</gene>
<evidence type="ECO:0000313" key="3">
    <source>
        <dbReference type="Proteomes" id="UP000253032"/>
    </source>
</evidence>
<dbReference type="SUPFAM" id="SSF53474">
    <property type="entry name" value="alpha/beta-Hydrolases"/>
    <property type="match status" value="1"/>
</dbReference>
<evidence type="ECO:0000313" key="2">
    <source>
        <dbReference type="EMBL" id="RCL39703.1"/>
    </source>
</evidence>
<dbReference type="InterPro" id="IPR029058">
    <property type="entry name" value="AB_hydrolase_fold"/>
</dbReference>
<name>A0A368BQY8_9GAMM</name>
<proteinExistence type="predicted"/>
<organism evidence="2 3">
    <name type="scientific">SAR86 cluster bacterium</name>
    <dbReference type="NCBI Taxonomy" id="2030880"/>
    <lineage>
        <taxon>Bacteria</taxon>
        <taxon>Pseudomonadati</taxon>
        <taxon>Pseudomonadota</taxon>
        <taxon>Gammaproteobacteria</taxon>
        <taxon>SAR86 cluster</taxon>
    </lineage>
</organism>
<protein>
    <recommendedName>
        <fullName evidence="4">Alpha/beta hydrolase</fullName>
    </recommendedName>
</protein>
<reference evidence="2 3" key="1">
    <citation type="journal article" date="2018" name="Microbiome">
        <title>Fine metagenomic profile of the Mediterranean stratified and mixed water columns revealed by assembly and recruitment.</title>
        <authorList>
            <person name="Haro-Moreno J.M."/>
            <person name="Lopez-Perez M."/>
            <person name="De La Torre J.R."/>
            <person name="Picazo A."/>
            <person name="Camacho A."/>
            <person name="Rodriguez-Valera F."/>
        </authorList>
    </citation>
    <scope>NUCLEOTIDE SEQUENCE [LARGE SCALE GENOMIC DNA]</scope>
    <source>
        <strain evidence="2">MED-G84</strain>
    </source>
</reference>
<dbReference type="Proteomes" id="UP000253032">
    <property type="component" value="Unassembled WGS sequence"/>
</dbReference>
<dbReference type="AlphaFoldDB" id="A0A368BQY8"/>
<sequence length="416" mass="47984">MFDRILSIVTHFVFVFIDIYVHLCIFFRKTSSNKKLNFREYFVSIDNENHAVCEIGDQDATSDKTLLLIGGIPTNPIESMSWLAEQLHKIDSALRIIIFNMPYYDEHFSIEYSQEFAISNGESLLTQKEIDFSNHKIDPKFSHVNQSKTVNLLMDAMGIDAAHLVGHDRGAVILENLCINKPEKVITYSRGSQVWDYADPKWKNLAPKILVGPPHKIMSVYHQFRILFFAVMNLNRPIHLLSETFKINGRSSKRSSDLYDRYTHLKYKSQISYKNFFNKIQQSFIQGGMDSEVKNRMNLKNTSIPIMQFQGEDEFKRASNGSLISDQPYFGKYNLFRNEIEDIYPSAEDQSSVPLKKEYLSDMGLYKEIQVKTGATFNKFFLIPDAAHFSVIENPNACASAIYNFINIEFNLNSNT</sequence>
<keyword evidence="1" id="KW-0472">Membrane</keyword>
<dbReference type="Gene3D" id="3.40.50.1820">
    <property type="entry name" value="alpha/beta hydrolase"/>
    <property type="match status" value="1"/>
</dbReference>
<comment type="caution">
    <text evidence="2">The sequence shown here is derived from an EMBL/GenBank/DDBJ whole genome shotgun (WGS) entry which is preliminary data.</text>
</comment>